<reference evidence="6 7" key="1">
    <citation type="submission" date="2020-01" db="EMBL/GenBank/DDBJ databases">
        <title>Identification and distribution of gene clusters putatively required for synthesis of sphingolipid metabolism inhibitors in phylogenetically diverse species of the filamentous fungus Fusarium.</title>
        <authorList>
            <person name="Kim H.-S."/>
            <person name="Busman M."/>
            <person name="Brown D.W."/>
            <person name="Divon H."/>
            <person name="Uhlig S."/>
            <person name="Proctor R.H."/>
        </authorList>
    </citation>
    <scope>NUCLEOTIDE SEQUENCE [LARGE SCALE GENOMIC DNA]</scope>
    <source>
        <strain evidence="6 7">NRRL 20459</strain>
    </source>
</reference>
<evidence type="ECO:0000256" key="4">
    <source>
        <dbReference type="RuleBase" id="RU000363"/>
    </source>
</evidence>
<keyword evidence="2" id="KW-0521">NADP</keyword>
<feature type="signal peptide" evidence="5">
    <location>
        <begin position="1"/>
        <end position="18"/>
    </location>
</feature>
<dbReference type="SUPFAM" id="SSF51735">
    <property type="entry name" value="NAD(P)-binding Rossmann-fold domains"/>
    <property type="match status" value="1"/>
</dbReference>
<keyword evidence="3" id="KW-0560">Oxidoreductase</keyword>
<dbReference type="InterPro" id="IPR020904">
    <property type="entry name" value="Sc_DH/Rdtase_CS"/>
</dbReference>
<evidence type="ECO:0000256" key="2">
    <source>
        <dbReference type="ARBA" id="ARBA00022857"/>
    </source>
</evidence>
<dbReference type="Pfam" id="PF00106">
    <property type="entry name" value="adh_short"/>
    <property type="match status" value="1"/>
</dbReference>
<dbReference type="InterPro" id="IPR002347">
    <property type="entry name" value="SDR_fam"/>
</dbReference>
<evidence type="ECO:0000256" key="5">
    <source>
        <dbReference type="SAM" id="SignalP"/>
    </source>
</evidence>
<feature type="chain" id="PRO_5034559135" evidence="5">
    <location>
        <begin position="19"/>
        <end position="306"/>
    </location>
</feature>
<comment type="caution">
    <text evidence="6">The sequence shown here is derived from an EMBL/GenBank/DDBJ whole genome shotgun (WGS) entry which is preliminary data.</text>
</comment>
<dbReference type="PANTHER" id="PTHR43976">
    <property type="entry name" value="SHORT CHAIN DEHYDROGENASE"/>
    <property type="match status" value="1"/>
</dbReference>
<protein>
    <submittedName>
        <fullName evidence="6">3-oxoacyl-(Acyl-carrier-) reductase</fullName>
    </submittedName>
</protein>
<keyword evidence="7" id="KW-1185">Reference proteome</keyword>
<gene>
    <name evidence="6" type="ORF">FALBO_2158</name>
</gene>
<dbReference type="EMBL" id="JAADYS010000271">
    <property type="protein sequence ID" value="KAF4470943.1"/>
    <property type="molecule type" value="Genomic_DNA"/>
</dbReference>
<accession>A0A8H4PH33</accession>
<dbReference type="Gene3D" id="3.40.50.720">
    <property type="entry name" value="NAD(P)-binding Rossmann-like Domain"/>
    <property type="match status" value="1"/>
</dbReference>
<dbReference type="PROSITE" id="PS00061">
    <property type="entry name" value="ADH_SHORT"/>
    <property type="match status" value="1"/>
</dbReference>
<dbReference type="AlphaFoldDB" id="A0A8H4PH33"/>
<name>A0A8H4PH33_9HYPO</name>
<dbReference type="PRINTS" id="PR00081">
    <property type="entry name" value="GDHRDH"/>
</dbReference>
<evidence type="ECO:0000256" key="3">
    <source>
        <dbReference type="ARBA" id="ARBA00023002"/>
    </source>
</evidence>
<dbReference type="OrthoDB" id="1274115at2759"/>
<dbReference type="Proteomes" id="UP000554235">
    <property type="component" value="Unassembled WGS sequence"/>
</dbReference>
<dbReference type="PANTHER" id="PTHR43976:SF16">
    <property type="entry name" value="SHORT-CHAIN DEHYDROGENASE_REDUCTASE FAMILY PROTEIN"/>
    <property type="match status" value="1"/>
</dbReference>
<evidence type="ECO:0000313" key="6">
    <source>
        <dbReference type="EMBL" id="KAF4470943.1"/>
    </source>
</evidence>
<keyword evidence="5" id="KW-0732">Signal</keyword>
<evidence type="ECO:0000256" key="1">
    <source>
        <dbReference type="ARBA" id="ARBA00006484"/>
    </source>
</evidence>
<comment type="similarity">
    <text evidence="1 4">Belongs to the short-chain dehydrogenases/reductases (SDR) family.</text>
</comment>
<dbReference type="PRINTS" id="PR00080">
    <property type="entry name" value="SDRFAMILY"/>
</dbReference>
<evidence type="ECO:0000313" key="7">
    <source>
        <dbReference type="Proteomes" id="UP000554235"/>
    </source>
</evidence>
<sequence length="306" mass="33358">MPQLIWLITATTSGLGSALVENVVARGDKVIATGRRAAERLSHLKSDNVEVIDLDVTSSRAEIDKQVKKAWDVWGRVDILVNNAGVIGPKSIEEAGEDFVRNIFDVNFFGAMHVTQSILPYFRAQKHGTITFTGAGFSWGPLPLMVHYSASKAALGCFVEGLAKEVRQFNINCTIFEAGGFASQLGVPRPGWNEGFGVYYPTISAYEPLFNEVMGVFANEIAPNIPGDANKLAERIVDCVKGEGLCAGRRLPVRVILGSDSSETVKQKCKEQLELAEKWEKISLSTDRDGRDPTVSPGMLRLSSIL</sequence>
<organism evidence="6 7">
    <name type="scientific">Fusarium albosuccineum</name>
    <dbReference type="NCBI Taxonomy" id="1237068"/>
    <lineage>
        <taxon>Eukaryota</taxon>
        <taxon>Fungi</taxon>
        <taxon>Dikarya</taxon>
        <taxon>Ascomycota</taxon>
        <taxon>Pezizomycotina</taxon>
        <taxon>Sordariomycetes</taxon>
        <taxon>Hypocreomycetidae</taxon>
        <taxon>Hypocreales</taxon>
        <taxon>Nectriaceae</taxon>
        <taxon>Fusarium</taxon>
        <taxon>Fusarium decemcellulare species complex</taxon>
    </lineage>
</organism>
<dbReference type="GO" id="GO:0016491">
    <property type="term" value="F:oxidoreductase activity"/>
    <property type="evidence" value="ECO:0007669"/>
    <property type="project" value="UniProtKB-KW"/>
</dbReference>
<dbReference type="CDD" id="cd05374">
    <property type="entry name" value="17beta-HSD-like_SDR_c"/>
    <property type="match status" value="1"/>
</dbReference>
<proteinExistence type="inferred from homology"/>
<dbReference type="InterPro" id="IPR051911">
    <property type="entry name" value="SDR_oxidoreductase"/>
</dbReference>
<dbReference type="InterPro" id="IPR036291">
    <property type="entry name" value="NAD(P)-bd_dom_sf"/>
</dbReference>